<reference evidence="7 8" key="1">
    <citation type="submission" date="2015-11" db="EMBL/GenBank/DDBJ databases">
        <title>Genome Sequence of Bacillus simplex strain VanAntwerpen2.</title>
        <authorList>
            <person name="Couger M.B."/>
        </authorList>
    </citation>
    <scope>NUCLEOTIDE SEQUENCE [LARGE SCALE GENOMIC DNA]</scope>
    <source>
        <strain evidence="7 8">VanAntwerpen02</strain>
    </source>
</reference>
<feature type="transmembrane region" description="Helical" evidence="6">
    <location>
        <begin position="68"/>
        <end position="86"/>
    </location>
</feature>
<gene>
    <name evidence="7" type="ORF">AS888_05260</name>
</gene>
<keyword evidence="8" id="KW-1185">Reference proteome</keyword>
<dbReference type="Pfam" id="PF01810">
    <property type="entry name" value="LysE"/>
    <property type="match status" value="1"/>
</dbReference>
<dbReference type="PANTHER" id="PTHR30086">
    <property type="entry name" value="ARGININE EXPORTER PROTEIN ARGO"/>
    <property type="match status" value="1"/>
</dbReference>
<evidence type="ECO:0000313" key="8">
    <source>
        <dbReference type="Proteomes" id="UP000064189"/>
    </source>
</evidence>
<evidence type="ECO:0000256" key="1">
    <source>
        <dbReference type="ARBA" id="ARBA00004651"/>
    </source>
</evidence>
<keyword evidence="5 6" id="KW-0472">Membrane</keyword>
<evidence type="ECO:0000256" key="5">
    <source>
        <dbReference type="ARBA" id="ARBA00023136"/>
    </source>
</evidence>
<evidence type="ECO:0000256" key="3">
    <source>
        <dbReference type="ARBA" id="ARBA00022692"/>
    </source>
</evidence>
<feature type="transmembrane region" description="Helical" evidence="6">
    <location>
        <begin position="42"/>
        <end position="61"/>
    </location>
</feature>
<feature type="transmembrane region" description="Helical" evidence="6">
    <location>
        <begin position="147"/>
        <end position="172"/>
    </location>
</feature>
<feature type="transmembrane region" description="Helical" evidence="6">
    <location>
        <begin position="184"/>
        <end position="204"/>
    </location>
</feature>
<organism evidence="7 8">
    <name type="scientific">Peribacillus simplex</name>
    <dbReference type="NCBI Taxonomy" id="1478"/>
    <lineage>
        <taxon>Bacteria</taxon>
        <taxon>Bacillati</taxon>
        <taxon>Bacillota</taxon>
        <taxon>Bacilli</taxon>
        <taxon>Bacillales</taxon>
        <taxon>Bacillaceae</taxon>
        <taxon>Peribacillus</taxon>
    </lineage>
</organism>
<dbReference type="RefSeq" id="WP_061140896.1">
    <property type="nucleotide sequence ID" value="NZ_LNNH01000010.1"/>
</dbReference>
<evidence type="ECO:0000256" key="4">
    <source>
        <dbReference type="ARBA" id="ARBA00022989"/>
    </source>
</evidence>
<feature type="transmembrane region" description="Helical" evidence="6">
    <location>
        <begin position="115"/>
        <end position="135"/>
    </location>
</feature>
<evidence type="ECO:0000313" key="7">
    <source>
        <dbReference type="EMBL" id="KWW21896.1"/>
    </source>
</evidence>
<dbReference type="EMBL" id="LNNH01000010">
    <property type="protein sequence ID" value="KWW21896.1"/>
    <property type="molecule type" value="Genomic_DNA"/>
</dbReference>
<sequence length="214" mass="23233">MLVLLFSSILLGLSIALPIGTISIEMIKQGLKNGFMHGWSVGLGGMTIDVILIILLFVGLAPILTIPFIQVPLWIIGAIVLFHIGYDSIKNADHEITLVGEKSAKSLKSSYKNGLLVAISPGNLVFWVSIFGTILSNSFDSSNIFNFFIVSVGIIIGILIHDIGLMAVVTGARKFLKPTYIKRASIVAGLVLIGFGCYFLYKFIDSIPMIMQRS</sequence>
<dbReference type="GO" id="GO:0015171">
    <property type="term" value="F:amino acid transmembrane transporter activity"/>
    <property type="evidence" value="ECO:0007669"/>
    <property type="project" value="TreeGrafter"/>
</dbReference>
<dbReference type="InterPro" id="IPR001123">
    <property type="entry name" value="LeuE-type"/>
</dbReference>
<proteinExistence type="predicted"/>
<comment type="subcellular location">
    <subcellularLocation>
        <location evidence="1">Cell membrane</location>
        <topology evidence="1">Multi-pass membrane protein</topology>
    </subcellularLocation>
</comment>
<dbReference type="GO" id="GO:0005886">
    <property type="term" value="C:plasma membrane"/>
    <property type="evidence" value="ECO:0007669"/>
    <property type="project" value="UniProtKB-SubCell"/>
</dbReference>
<keyword evidence="2" id="KW-1003">Cell membrane</keyword>
<keyword evidence="3 6" id="KW-0812">Transmembrane</keyword>
<dbReference type="AlphaFoldDB" id="A0A109N1S0"/>
<evidence type="ECO:0000256" key="6">
    <source>
        <dbReference type="SAM" id="Phobius"/>
    </source>
</evidence>
<evidence type="ECO:0000256" key="2">
    <source>
        <dbReference type="ARBA" id="ARBA00022475"/>
    </source>
</evidence>
<comment type="caution">
    <text evidence="7">The sequence shown here is derived from an EMBL/GenBank/DDBJ whole genome shotgun (WGS) entry which is preliminary data.</text>
</comment>
<keyword evidence="4 6" id="KW-1133">Transmembrane helix</keyword>
<dbReference type="PANTHER" id="PTHR30086:SF6">
    <property type="entry name" value="AMINO ACID EFFLUX PROTEIN YCGF-RELATED"/>
    <property type="match status" value="1"/>
</dbReference>
<accession>A0A109N1S0</accession>
<name>A0A109N1S0_9BACI</name>
<protein>
    <submittedName>
        <fullName evidence="7">Lysine transporter LysE</fullName>
    </submittedName>
</protein>
<dbReference type="Proteomes" id="UP000064189">
    <property type="component" value="Unassembled WGS sequence"/>
</dbReference>